<name>A0A8H4CXL1_COLGL</name>
<protein>
    <submittedName>
        <fullName evidence="1">Uncharacterized protein</fullName>
    </submittedName>
</protein>
<sequence>MESSKAKEESLPRAKSRTGTCGRCSWGRLMLLQRTIWTLWTWTRHDLFSLFELNANHGFSSRVRQLQSENKSQCAFDVSLCPLSQSCI</sequence>
<proteinExistence type="predicted"/>
<dbReference type="RefSeq" id="XP_045271179.1">
    <property type="nucleotide sequence ID" value="XM_045415351.1"/>
</dbReference>
<evidence type="ECO:0000313" key="1">
    <source>
        <dbReference type="EMBL" id="KAF3812020.1"/>
    </source>
</evidence>
<evidence type="ECO:0000313" key="2">
    <source>
        <dbReference type="Proteomes" id="UP000613401"/>
    </source>
</evidence>
<dbReference type="Proteomes" id="UP000613401">
    <property type="component" value="Unassembled WGS sequence"/>
</dbReference>
<keyword evidence="2" id="KW-1185">Reference proteome</keyword>
<reference evidence="1" key="1">
    <citation type="journal article" date="2020" name="Phytopathology">
        <title>Genome sequence and comparative analysis of Colletotrichum gloeosporioides isolated from Liriodendron leaves.</title>
        <authorList>
            <person name="Fu F.F."/>
            <person name="Hao Z."/>
            <person name="Wang P."/>
            <person name="Lu Y."/>
            <person name="Xue L.J."/>
            <person name="Wei G."/>
            <person name="Tian Y."/>
            <person name="Baishi H."/>
            <person name="Xu H."/>
            <person name="Shi J."/>
            <person name="Cheng T."/>
            <person name="Wang G."/>
            <person name="Yi Y."/>
            <person name="Chen J."/>
        </authorList>
    </citation>
    <scope>NUCLEOTIDE SEQUENCE</scope>
    <source>
        <strain evidence="1">Lc1</strain>
    </source>
</reference>
<reference evidence="1" key="2">
    <citation type="submission" date="2020-03" db="EMBL/GenBank/DDBJ databases">
        <authorList>
            <person name="Fu F.-F."/>
            <person name="Chen J."/>
        </authorList>
    </citation>
    <scope>NUCLEOTIDE SEQUENCE</scope>
    <source>
        <strain evidence="1">Lc1</strain>
    </source>
</reference>
<dbReference type="GeneID" id="69022672"/>
<gene>
    <name evidence="1" type="ORF">GCG54_00015569</name>
</gene>
<accession>A0A8H4CXL1</accession>
<dbReference type="AlphaFoldDB" id="A0A8H4CXL1"/>
<dbReference type="EMBL" id="WVTB01000003">
    <property type="protein sequence ID" value="KAF3812020.1"/>
    <property type="molecule type" value="Genomic_DNA"/>
</dbReference>
<organism evidence="1 2">
    <name type="scientific">Colletotrichum gloeosporioides</name>
    <name type="common">Anthracnose fungus</name>
    <name type="synonym">Glomerella cingulata</name>
    <dbReference type="NCBI Taxonomy" id="474922"/>
    <lineage>
        <taxon>Eukaryota</taxon>
        <taxon>Fungi</taxon>
        <taxon>Dikarya</taxon>
        <taxon>Ascomycota</taxon>
        <taxon>Pezizomycotina</taxon>
        <taxon>Sordariomycetes</taxon>
        <taxon>Hypocreomycetidae</taxon>
        <taxon>Glomerellales</taxon>
        <taxon>Glomerellaceae</taxon>
        <taxon>Colletotrichum</taxon>
        <taxon>Colletotrichum gloeosporioides species complex</taxon>
    </lineage>
</organism>
<comment type="caution">
    <text evidence="1">The sequence shown here is derived from an EMBL/GenBank/DDBJ whole genome shotgun (WGS) entry which is preliminary data.</text>
</comment>